<keyword evidence="2" id="KW-1185">Reference proteome</keyword>
<evidence type="ECO:0000313" key="2">
    <source>
        <dbReference type="Proteomes" id="UP001500994"/>
    </source>
</evidence>
<organism evidence="1 2">
    <name type="scientific">Streptomyces lunalinharesii</name>
    <dbReference type="NCBI Taxonomy" id="333384"/>
    <lineage>
        <taxon>Bacteria</taxon>
        <taxon>Bacillati</taxon>
        <taxon>Actinomycetota</taxon>
        <taxon>Actinomycetes</taxon>
        <taxon>Kitasatosporales</taxon>
        <taxon>Streptomycetaceae</taxon>
        <taxon>Streptomyces</taxon>
    </lineage>
</organism>
<protein>
    <submittedName>
        <fullName evidence="1">Uncharacterized protein</fullName>
    </submittedName>
</protein>
<proteinExistence type="predicted"/>
<dbReference type="Proteomes" id="UP001500994">
    <property type="component" value="Unassembled WGS sequence"/>
</dbReference>
<name>A0ABN3RNA1_9ACTN</name>
<reference evidence="1 2" key="1">
    <citation type="journal article" date="2019" name="Int. J. Syst. Evol. Microbiol.">
        <title>The Global Catalogue of Microorganisms (GCM) 10K type strain sequencing project: providing services to taxonomists for standard genome sequencing and annotation.</title>
        <authorList>
            <consortium name="The Broad Institute Genomics Platform"/>
            <consortium name="The Broad Institute Genome Sequencing Center for Infectious Disease"/>
            <person name="Wu L."/>
            <person name="Ma J."/>
        </authorList>
    </citation>
    <scope>NUCLEOTIDE SEQUENCE [LARGE SCALE GENOMIC DNA]</scope>
    <source>
        <strain evidence="1 2">JCM 16374</strain>
    </source>
</reference>
<accession>A0ABN3RNA1</accession>
<comment type="caution">
    <text evidence="1">The sequence shown here is derived from an EMBL/GenBank/DDBJ whole genome shotgun (WGS) entry which is preliminary data.</text>
</comment>
<evidence type="ECO:0000313" key="1">
    <source>
        <dbReference type="EMBL" id="GAA2656870.1"/>
    </source>
</evidence>
<dbReference type="EMBL" id="BAAARK010000006">
    <property type="protein sequence ID" value="GAA2656870.1"/>
    <property type="molecule type" value="Genomic_DNA"/>
</dbReference>
<gene>
    <name evidence="1" type="ORF">GCM10009864_23750</name>
</gene>
<sequence length="42" mass="4382">MRVIGAIAMRFGTVRPFSATGRERISAAREAADAVTVTGNSS</sequence>